<organism evidence="2 3">
    <name type="scientific">Glomus cerebriforme</name>
    <dbReference type="NCBI Taxonomy" id="658196"/>
    <lineage>
        <taxon>Eukaryota</taxon>
        <taxon>Fungi</taxon>
        <taxon>Fungi incertae sedis</taxon>
        <taxon>Mucoromycota</taxon>
        <taxon>Glomeromycotina</taxon>
        <taxon>Glomeromycetes</taxon>
        <taxon>Glomerales</taxon>
        <taxon>Glomeraceae</taxon>
        <taxon>Glomus</taxon>
    </lineage>
</organism>
<comment type="caution">
    <text evidence="2">The sequence shown here is derived from an EMBL/GenBank/DDBJ whole genome shotgun (WGS) entry which is preliminary data.</text>
</comment>
<keyword evidence="1" id="KW-0812">Transmembrane</keyword>
<dbReference type="AlphaFoldDB" id="A0A397T3H5"/>
<dbReference type="Proteomes" id="UP000265703">
    <property type="component" value="Unassembled WGS sequence"/>
</dbReference>
<sequence length="179" mass="21403">MDSIYQLQFPLFHAKTMVLGFWTTFYSIVFWNTIRVYQSRVLVGDSLYNFRNAVHYAIPLNLIILFYAFFMLKGVRDESKKIYIVYFGNLFQAVLLYKISTDFCYLQNPTLQFCFKYETLFNSLFGLTVLFWIIIILSTWNTVRCQRNFGKNLGFYLKYEPIPDEFKSENFIVILPFCD</sequence>
<feature type="transmembrane region" description="Helical" evidence="1">
    <location>
        <begin position="12"/>
        <end position="33"/>
    </location>
</feature>
<gene>
    <name evidence="2" type="ORF">C1645_39919</name>
</gene>
<evidence type="ECO:0000313" key="3">
    <source>
        <dbReference type="Proteomes" id="UP000265703"/>
    </source>
</evidence>
<dbReference type="EMBL" id="QKYT01000114">
    <property type="protein sequence ID" value="RIA92950.1"/>
    <property type="molecule type" value="Genomic_DNA"/>
</dbReference>
<keyword evidence="1" id="KW-0472">Membrane</keyword>
<reference evidence="2 3" key="1">
    <citation type="submission" date="2018-06" db="EMBL/GenBank/DDBJ databases">
        <title>Comparative genomics reveals the genomic features of Rhizophagus irregularis, R. cerebriforme, R. diaphanum and Gigaspora rosea, and their symbiotic lifestyle signature.</title>
        <authorList>
            <person name="Morin E."/>
            <person name="San Clemente H."/>
            <person name="Chen E.C.H."/>
            <person name="De La Providencia I."/>
            <person name="Hainaut M."/>
            <person name="Kuo A."/>
            <person name="Kohler A."/>
            <person name="Murat C."/>
            <person name="Tang N."/>
            <person name="Roy S."/>
            <person name="Loubradou J."/>
            <person name="Henrissat B."/>
            <person name="Grigoriev I.V."/>
            <person name="Corradi N."/>
            <person name="Roux C."/>
            <person name="Martin F.M."/>
        </authorList>
    </citation>
    <scope>NUCLEOTIDE SEQUENCE [LARGE SCALE GENOMIC DNA]</scope>
    <source>
        <strain evidence="2 3">DAOM 227022</strain>
    </source>
</reference>
<feature type="transmembrane region" description="Helical" evidence="1">
    <location>
        <begin position="82"/>
        <end position="100"/>
    </location>
</feature>
<dbReference type="OrthoDB" id="2363955at2759"/>
<accession>A0A397T3H5</accession>
<feature type="transmembrane region" description="Helical" evidence="1">
    <location>
        <begin position="53"/>
        <end position="70"/>
    </location>
</feature>
<protein>
    <submittedName>
        <fullName evidence="2">Uncharacterized protein</fullName>
    </submittedName>
</protein>
<feature type="transmembrane region" description="Helical" evidence="1">
    <location>
        <begin position="120"/>
        <end position="143"/>
    </location>
</feature>
<evidence type="ECO:0000313" key="2">
    <source>
        <dbReference type="EMBL" id="RIA92950.1"/>
    </source>
</evidence>
<keyword evidence="1" id="KW-1133">Transmembrane helix</keyword>
<evidence type="ECO:0000256" key="1">
    <source>
        <dbReference type="SAM" id="Phobius"/>
    </source>
</evidence>
<proteinExistence type="predicted"/>
<keyword evidence="3" id="KW-1185">Reference proteome</keyword>
<name>A0A397T3H5_9GLOM</name>